<sequence>MRLQSLERFPAVLPDATRSSKARLQAVSIRPEVPSSGSAKADDGAAVHRYAAKPPSTREPQNHPRCTGIIGTFSSHRCTLSKAIKGRKRNSIQEARLTVKVAISSAKRDLEYAKWESMLCAIKRKDRCAFWCILANSDHRNLLPIDNNTAAAV</sequence>
<keyword evidence="2" id="KW-1185">Reference proteome</keyword>
<dbReference type="EMBL" id="JANPWB010000009">
    <property type="protein sequence ID" value="KAJ1157619.1"/>
    <property type="molecule type" value="Genomic_DNA"/>
</dbReference>
<organism evidence="1 2">
    <name type="scientific">Pleurodeles waltl</name>
    <name type="common">Iberian ribbed newt</name>
    <dbReference type="NCBI Taxonomy" id="8319"/>
    <lineage>
        <taxon>Eukaryota</taxon>
        <taxon>Metazoa</taxon>
        <taxon>Chordata</taxon>
        <taxon>Craniata</taxon>
        <taxon>Vertebrata</taxon>
        <taxon>Euteleostomi</taxon>
        <taxon>Amphibia</taxon>
        <taxon>Batrachia</taxon>
        <taxon>Caudata</taxon>
        <taxon>Salamandroidea</taxon>
        <taxon>Salamandridae</taxon>
        <taxon>Pleurodelinae</taxon>
        <taxon>Pleurodeles</taxon>
    </lineage>
</organism>
<reference evidence="1" key="1">
    <citation type="journal article" date="2022" name="bioRxiv">
        <title>Sequencing and chromosome-scale assembly of the giantPleurodeles waltlgenome.</title>
        <authorList>
            <person name="Brown T."/>
            <person name="Elewa A."/>
            <person name="Iarovenko S."/>
            <person name="Subramanian E."/>
            <person name="Araus A.J."/>
            <person name="Petzold A."/>
            <person name="Susuki M."/>
            <person name="Suzuki K.-i.T."/>
            <person name="Hayashi T."/>
            <person name="Toyoda A."/>
            <person name="Oliveira C."/>
            <person name="Osipova E."/>
            <person name="Leigh N.D."/>
            <person name="Simon A."/>
            <person name="Yun M.H."/>
        </authorList>
    </citation>
    <scope>NUCLEOTIDE SEQUENCE</scope>
    <source>
        <strain evidence="1">20211129_DDA</strain>
        <tissue evidence="1">Liver</tissue>
    </source>
</reference>
<evidence type="ECO:0000313" key="2">
    <source>
        <dbReference type="Proteomes" id="UP001066276"/>
    </source>
</evidence>
<dbReference type="Proteomes" id="UP001066276">
    <property type="component" value="Chromosome 5"/>
</dbReference>
<comment type="caution">
    <text evidence="1">The sequence shown here is derived from an EMBL/GenBank/DDBJ whole genome shotgun (WGS) entry which is preliminary data.</text>
</comment>
<proteinExistence type="predicted"/>
<evidence type="ECO:0000313" key="1">
    <source>
        <dbReference type="EMBL" id="KAJ1157619.1"/>
    </source>
</evidence>
<accession>A0AAV7RXX9</accession>
<gene>
    <name evidence="1" type="ORF">NDU88_010324</name>
</gene>
<protein>
    <submittedName>
        <fullName evidence="1">Uncharacterized protein</fullName>
    </submittedName>
</protein>
<dbReference type="AlphaFoldDB" id="A0AAV7RXX9"/>
<name>A0AAV7RXX9_PLEWA</name>